<keyword evidence="1" id="KW-0175">Coiled coil</keyword>
<evidence type="ECO:0000313" key="3">
    <source>
        <dbReference type="Proteomes" id="UP000799424"/>
    </source>
</evidence>
<evidence type="ECO:0000313" key="2">
    <source>
        <dbReference type="EMBL" id="KAF2824239.1"/>
    </source>
</evidence>
<accession>A0A6A6ZUG0</accession>
<evidence type="ECO:0000256" key="1">
    <source>
        <dbReference type="SAM" id="Coils"/>
    </source>
</evidence>
<organism evidence="2 3">
    <name type="scientific">Ophiobolus disseminans</name>
    <dbReference type="NCBI Taxonomy" id="1469910"/>
    <lineage>
        <taxon>Eukaryota</taxon>
        <taxon>Fungi</taxon>
        <taxon>Dikarya</taxon>
        <taxon>Ascomycota</taxon>
        <taxon>Pezizomycotina</taxon>
        <taxon>Dothideomycetes</taxon>
        <taxon>Pleosporomycetidae</taxon>
        <taxon>Pleosporales</taxon>
        <taxon>Pleosporineae</taxon>
        <taxon>Phaeosphaeriaceae</taxon>
        <taxon>Ophiobolus</taxon>
    </lineage>
</organism>
<dbReference type="OrthoDB" id="3763466at2759"/>
<feature type="coiled-coil region" evidence="1">
    <location>
        <begin position="34"/>
        <end position="61"/>
    </location>
</feature>
<proteinExistence type="predicted"/>
<dbReference type="AlphaFoldDB" id="A0A6A6ZUG0"/>
<dbReference type="Proteomes" id="UP000799424">
    <property type="component" value="Unassembled WGS sequence"/>
</dbReference>
<gene>
    <name evidence="2" type="ORF">CC86DRAFT_457065</name>
</gene>
<keyword evidence="3" id="KW-1185">Reference proteome</keyword>
<protein>
    <submittedName>
        <fullName evidence="2">Uncharacterized protein</fullName>
    </submittedName>
</protein>
<dbReference type="EMBL" id="MU006230">
    <property type="protein sequence ID" value="KAF2824239.1"/>
    <property type="molecule type" value="Genomic_DNA"/>
</dbReference>
<name>A0A6A6ZUG0_9PLEO</name>
<reference evidence="2" key="1">
    <citation type="journal article" date="2020" name="Stud. Mycol.">
        <title>101 Dothideomycetes genomes: a test case for predicting lifestyles and emergence of pathogens.</title>
        <authorList>
            <person name="Haridas S."/>
            <person name="Albert R."/>
            <person name="Binder M."/>
            <person name="Bloem J."/>
            <person name="Labutti K."/>
            <person name="Salamov A."/>
            <person name="Andreopoulos B."/>
            <person name="Baker S."/>
            <person name="Barry K."/>
            <person name="Bills G."/>
            <person name="Bluhm B."/>
            <person name="Cannon C."/>
            <person name="Castanera R."/>
            <person name="Culley D."/>
            <person name="Daum C."/>
            <person name="Ezra D."/>
            <person name="Gonzalez J."/>
            <person name="Henrissat B."/>
            <person name="Kuo A."/>
            <person name="Liang C."/>
            <person name="Lipzen A."/>
            <person name="Lutzoni F."/>
            <person name="Magnuson J."/>
            <person name="Mondo S."/>
            <person name="Nolan M."/>
            <person name="Ohm R."/>
            <person name="Pangilinan J."/>
            <person name="Park H.-J."/>
            <person name="Ramirez L."/>
            <person name="Alfaro M."/>
            <person name="Sun H."/>
            <person name="Tritt A."/>
            <person name="Yoshinaga Y."/>
            <person name="Zwiers L.-H."/>
            <person name="Turgeon B."/>
            <person name="Goodwin S."/>
            <person name="Spatafora J."/>
            <person name="Crous P."/>
            <person name="Grigoriev I."/>
        </authorList>
    </citation>
    <scope>NUCLEOTIDE SEQUENCE</scope>
    <source>
        <strain evidence="2">CBS 113818</strain>
    </source>
</reference>
<sequence>MEQPSSMDLANELQSTRLNLFEIKKKDIAASEKLETIGHEIDKLLQERARITEERRKLKQDTLEPALSPYSKAWNRSFFQEIRTRLPRELRDMVYAHLWHDISMEHEAHMIVSVKRACTRKGGLSHTENGPECDCRAHLPHFVKPAFVGASIALEVVEAWYKMSQQSEYHPFVVTSVPNIERLVTVDTFAVGLNPADVLRKFGLHVNIEELVDLPGREPVTDLLKVRQGLALLSKIKNKNDFKLEITLGQRRIRLNLWPVVFDLIRPMVLEFEKNGAHVHIRWLYDGYTPCEVDRELNDLVKEAPAGWKKDVMAWFEENDDIHDRHRHYTDEDFSDYDPDDWSDSEASHDPDIEDWMDEEDEEMDGIHDLLFGGGCSCPGCSETYDDFTGNYSDEEDLY</sequence>